<dbReference type="Proteomes" id="UP001152607">
    <property type="component" value="Unassembled WGS sequence"/>
</dbReference>
<dbReference type="EMBL" id="CAOQHR010000012">
    <property type="protein sequence ID" value="CAI6341830.1"/>
    <property type="molecule type" value="Genomic_DNA"/>
</dbReference>
<evidence type="ECO:0000313" key="3">
    <source>
        <dbReference type="Proteomes" id="UP001152607"/>
    </source>
</evidence>
<gene>
    <name evidence="2" type="ORF">PDIGIT_LOCUS15030</name>
</gene>
<keyword evidence="3" id="KW-1185">Reference proteome</keyword>
<protein>
    <submittedName>
        <fullName evidence="2">Uncharacterized protein</fullName>
    </submittedName>
</protein>
<reference evidence="2" key="1">
    <citation type="submission" date="2023-01" db="EMBL/GenBank/DDBJ databases">
        <authorList>
            <person name="Van Ghelder C."/>
            <person name="Rancurel C."/>
        </authorList>
    </citation>
    <scope>NUCLEOTIDE SEQUENCE</scope>
    <source>
        <strain evidence="2">CNCM I-4278</strain>
    </source>
</reference>
<dbReference type="AlphaFoldDB" id="A0A9W4UTL3"/>
<feature type="compositionally biased region" description="Polar residues" evidence="1">
    <location>
        <begin position="7"/>
        <end position="17"/>
    </location>
</feature>
<sequence length="143" mass="15877">MRPFNPSRLSRPTTVHRSSSRELARQRVACHRPSAPASLGANRRPCMHFLQRLFSRKLIVESGSSSCAENVGERKRKRQDSKITCCSIGAKGLASQLRASCLGSTTGVWSRVLVSVCAPACRVRGSHAAKKQFLREKEKKKEE</sequence>
<proteinExistence type="predicted"/>
<evidence type="ECO:0000256" key="1">
    <source>
        <dbReference type="SAM" id="MobiDB-lite"/>
    </source>
</evidence>
<feature type="region of interest" description="Disordered" evidence="1">
    <location>
        <begin position="1"/>
        <end position="27"/>
    </location>
</feature>
<organism evidence="2 3">
    <name type="scientific">Periconia digitata</name>
    <dbReference type="NCBI Taxonomy" id="1303443"/>
    <lineage>
        <taxon>Eukaryota</taxon>
        <taxon>Fungi</taxon>
        <taxon>Dikarya</taxon>
        <taxon>Ascomycota</taxon>
        <taxon>Pezizomycotina</taxon>
        <taxon>Dothideomycetes</taxon>
        <taxon>Pleosporomycetidae</taxon>
        <taxon>Pleosporales</taxon>
        <taxon>Massarineae</taxon>
        <taxon>Periconiaceae</taxon>
        <taxon>Periconia</taxon>
    </lineage>
</organism>
<accession>A0A9W4UTL3</accession>
<comment type="caution">
    <text evidence="2">The sequence shown here is derived from an EMBL/GenBank/DDBJ whole genome shotgun (WGS) entry which is preliminary data.</text>
</comment>
<name>A0A9W4UTL3_9PLEO</name>
<evidence type="ECO:0000313" key="2">
    <source>
        <dbReference type="EMBL" id="CAI6341830.1"/>
    </source>
</evidence>